<dbReference type="Pfam" id="PF07734">
    <property type="entry name" value="FBA_1"/>
    <property type="match status" value="1"/>
</dbReference>
<sequence>MLASKILSFCRELDHDNISFSEVQLPLSTREFKVFGSCIGIICIANNDEILLFNPLTKSHFQVSIPKPNRVTRSMLGFGYDSKSEDYKILKLSHSDDMDWKSVEAKLYSRNYNSWKSVQEDEMHFIKIYIWVMKEYGNNESWVRLFSIGNECIPRLSWIMPIVYSKDGKKILLDIYISEFGWYDLESKKIKAIKPHGLPKRPTMGYHVGCFVGSLVSIEDKLQSERETLPMIKKK</sequence>
<dbReference type="OMA" id="CIANNDE"/>
<dbReference type="NCBIfam" id="TIGR01640">
    <property type="entry name" value="F_box_assoc_1"/>
    <property type="match status" value="1"/>
</dbReference>
<name>A0A803LRF6_CHEQI</name>
<dbReference type="Gramene" id="AUR62017535-RA">
    <property type="protein sequence ID" value="AUR62017535-RA:cds"/>
    <property type="gene ID" value="AUR62017535"/>
</dbReference>
<dbReference type="AlphaFoldDB" id="A0A803LRF6"/>
<evidence type="ECO:0000259" key="1">
    <source>
        <dbReference type="Pfam" id="PF07734"/>
    </source>
</evidence>
<proteinExistence type="predicted"/>
<protein>
    <recommendedName>
        <fullName evidence="1">F-box associated beta-propeller type 1 domain-containing protein</fullName>
    </recommendedName>
</protein>
<dbReference type="Proteomes" id="UP000596660">
    <property type="component" value="Unplaced"/>
</dbReference>
<dbReference type="InterPro" id="IPR006527">
    <property type="entry name" value="F-box-assoc_dom_typ1"/>
</dbReference>
<dbReference type="InterPro" id="IPR017451">
    <property type="entry name" value="F-box-assoc_interact_dom"/>
</dbReference>
<dbReference type="PANTHER" id="PTHR31672">
    <property type="entry name" value="BNACNNG10540D PROTEIN"/>
    <property type="match status" value="1"/>
</dbReference>
<dbReference type="PANTHER" id="PTHR31672:SF13">
    <property type="entry name" value="F-BOX PROTEIN CPR30-LIKE"/>
    <property type="match status" value="1"/>
</dbReference>
<organism evidence="2 3">
    <name type="scientific">Chenopodium quinoa</name>
    <name type="common">Quinoa</name>
    <dbReference type="NCBI Taxonomy" id="63459"/>
    <lineage>
        <taxon>Eukaryota</taxon>
        <taxon>Viridiplantae</taxon>
        <taxon>Streptophyta</taxon>
        <taxon>Embryophyta</taxon>
        <taxon>Tracheophyta</taxon>
        <taxon>Spermatophyta</taxon>
        <taxon>Magnoliopsida</taxon>
        <taxon>eudicotyledons</taxon>
        <taxon>Gunneridae</taxon>
        <taxon>Pentapetalae</taxon>
        <taxon>Caryophyllales</taxon>
        <taxon>Chenopodiaceae</taxon>
        <taxon>Chenopodioideae</taxon>
        <taxon>Atripliceae</taxon>
        <taxon>Chenopodium</taxon>
    </lineage>
</organism>
<evidence type="ECO:0000313" key="2">
    <source>
        <dbReference type="EnsemblPlants" id="AUR62017535-RA:cds"/>
    </source>
</evidence>
<keyword evidence="3" id="KW-1185">Reference proteome</keyword>
<dbReference type="InterPro" id="IPR050796">
    <property type="entry name" value="SCF_F-box_component"/>
</dbReference>
<dbReference type="EnsemblPlants" id="AUR62017535-RA">
    <property type="protein sequence ID" value="AUR62017535-RA:cds"/>
    <property type="gene ID" value="AUR62017535"/>
</dbReference>
<reference evidence="2" key="2">
    <citation type="submission" date="2021-03" db="UniProtKB">
        <authorList>
            <consortium name="EnsemblPlants"/>
        </authorList>
    </citation>
    <scope>IDENTIFICATION</scope>
</reference>
<feature type="domain" description="F-box associated beta-propeller type 1" evidence="1">
    <location>
        <begin position="33"/>
        <end position="122"/>
    </location>
</feature>
<accession>A0A803LRF6</accession>
<evidence type="ECO:0000313" key="3">
    <source>
        <dbReference type="Proteomes" id="UP000596660"/>
    </source>
</evidence>
<reference evidence="2" key="1">
    <citation type="journal article" date="2017" name="Nature">
        <title>The genome of Chenopodium quinoa.</title>
        <authorList>
            <person name="Jarvis D.E."/>
            <person name="Ho Y.S."/>
            <person name="Lightfoot D.J."/>
            <person name="Schmoeckel S.M."/>
            <person name="Li B."/>
            <person name="Borm T.J.A."/>
            <person name="Ohyanagi H."/>
            <person name="Mineta K."/>
            <person name="Michell C.T."/>
            <person name="Saber N."/>
            <person name="Kharbatia N.M."/>
            <person name="Rupper R.R."/>
            <person name="Sharp A.R."/>
            <person name="Dally N."/>
            <person name="Boughton B.A."/>
            <person name="Woo Y.H."/>
            <person name="Gao G."/>
            <person name="Schijlen E.G.W.M."/>
            <person name="Guo X."/>
            <person name="Momin A.A."/>
            <person name="Negrao S."/>
            <person name="Al-Babili S."/>
            <person name="Gehring C."/>
            <person name="Roessner U."/>
            <person name="Jung C."/>
            <person name="Murphy K."/>
            <person name="Arold S.T."/>
            <person name="Gojobori T."/>
            <person name="van der Linden C.G."/>
            <person name="van Loo E.N."/>
            <person name="Jellen E.N."/>
            <person name="Maughan P.J."/>
            <person name="Tester M."/>
        </authorList>
    </citation>
    <scope>NUCLEOTIDE SEQUENCE [LARGE SCALE GENOMIC DNA]</scope>
    <source>
        <strain evidence="2">cv. PI 614886</strain>
    </source>
</reference>